<dbReference type="Gene3D" id="2.30.18.10">
    <property type="entry name" value="Transcription factor IIA (TFIIA), beta-barrel domain"/>
    <property type="match status" value="1"/>
</dbReference>
<protein>
    <submittedName>
        <fullName evidence="8">Transcription initiation factor IIA subunit 2</fullName>
    </submittedName>
</protein>
<dbReference type="AlphaFoldDB" id="A0A9N7NFR8"/>
<evidence type="ECO:0000256" key="5">
    <source>
        <dbReference type="ARBA" id="ARBA00023242"/>
    </source>
</evidence>
<dbReference type="InterPro" id="IPR003194">
    <property type="entry name" value="TFIIA_gsu"/>
</dbReference>
<dbReference type="InterPro" id="IPR009083">
    <property type="entry name" value="TFIIA_a-hlx"/>
</dbReference>
<comment type="subcellular location">
    <subcellularLocation>
        <location evidence="1">Nucleus</location>
    </subcellularLocation>
</comment>
<keyword evidence="9" id="KW-1185">Reference proteome</keyword>
<dbReference type="InterPro" id="IPR015871">
    <property type="entry name" value="TFIIA_gsu_C"/>
</dbReference>
<keyword evidence="3" id="KW-0805">Transcription regulation</keyword>
<dbReference type="Pfam" id="PF02751">
    <property type="entry name" value="TFIIA_gamma_C"/>
    <property type="match status" value="1"/>
</dbReference>
<dbReference type="EMBL" id="CACSLK010027831">
    <property type="protein sequence ID" value="CAA0830965.1"/>
    <property type="molecule type" value="Genomic_DNA"/>
</dbReference>
<sequence>MASFEVYRRSTIGMCLTETLDQMVSSGVLAPELAIQVLIQFDKSMTETLESEVKSKVSFKGHLHTYGYVDDVWTLVLKNVQLKSEGGQETVDVVKIVACDSTLLTNSNEASTKNLDGHGNRHRFARKPNESRTPAPFSVCPASCTPVSSRIQISGPTRNTSSTDCSVNESVTAAALSSQNWGNQRRKAPILLIQLLLLQVDFGGGAGLAAFAGGDECNAGGLVGELRRVVVLEEGLDWDGGDGNLGFWVVLDGSDVAATRVFIDLLRSF</sequence>
<dbReference type="GO" id="GO:0006367">
    <property type="term" value="P:transcription initiation at RNA polymerase II promoter"/>
    <property type="evidence" value="ECO:0007669"/>
    <property type="project" value="InterPro"/>
</dbReference>
<dbReference type="GO" id="GO:0005672">
    <property type="term" value="C:transcription factor TFIIA complex"/>
    <property type="evidence" value="ECO:0007669"/>
    <property type="project" value="InterPro"/>
</dbReference>
<dbReference type="FunFam" id="1.10.287.190:FF:000001">
    <property type="entry name" value="Transcription initiation factor IIA subunit 2"/>
    <property type="match status" value="1"/>
</dbReference>
<organism evidence="8 9">
    <name type="scientific">Striga hermonthica</name>
    <name type="common">Purple witchweed</name>
    <name type="synonym">Buchnera hermonthica</name>
    <dbReference type="NCBI Taxonomy" id="68872"/>
    <lineage>
        <taxon>Eukaryota</taxon>
        <taxon>Viridiplantae</taxon>
        <taxon>Streptophyta</taxon>
        <taxon>Embryophyta</taxon>
        <taxon>Tracheophyta</taxon>
        <taxon>Spermatophyta</taxon>
        <taxon>Magnoliopsida</taxon>
        <taxon>eudicotyledons</taxon>
        <taxon>Gunneridae</taxon>
        <taxon>Pentapetalae</taxon>
        <taxon>asterids</taxon>
        <taxon>lamiids</taxon>
        <taxon>Lamiales</taxon>
        <taxon>Orobanchaceae</taxon>
        <taxon>Buchnereae</taxon>
        <taxon>Striga</taxon>
    </lineage>
</organism>
<evidence type="ECO:0000313" key="8">
    <source>
        <dbReference type="EMBL" id="CAA0830965.1"/>
    </source>
</evidence>
<dbReference type="Gene3D" id="1.10.287.190">
    <property type="entry name" value="Transcription factor IIA gamma subunit, alpha-helical domain"/>
    <property type="match status" value="1"/>
</dbReference>
<keyword evidence="5" id="KW-0539">Nucleus</keyword>
<accession>A0A9N7NFR8</accession>
<comment type="similarity">
    <text evidence="2">Belongs to the TFIIA subunit 2 family.</text>
</comment>
<name>A0A9N7NFR8_STRHE</name>
<dbReference type="InterPro" id="IPR009088">
    <property type="entry name" value="TFIIA_b-brl"/>
</dbReference>
<evidence type="ECO:0000256" key="1">
    <source>
        <dbReference type="ARBA" id="ARBA00004123"/>
    </source>
</evidence>
<dbReference type="Pfam" id="PF02268">
    <property type="entry name" value="TFIIA_gamma_N"/>
    <property type="match status" value="1"/>
</dbReference>
<evidence type="ECO:0000256" key="4">
    <source>
        <dbReference type="ARBA" id="ARBA00023163"/>
    </source>
</evidence>
<dbReference type="Proteomes" id="UP001153555">
    <property type="component" value="Unassembled WGS sequence"/>
</dbReference>
<proteinExistence type="inferred from homology"/>
<evidence type="ECO:0000256" key="3">
    <source>
        <dbReference type="ARBA" id="ARBA00023015"/>
    </source>
</evidence>
<reference evidence="8" key="1">
    <citation type="submission" date="2019-12" db="EMBL/GenBank/DDBJ databases">
        <authorList>
            <person name="Scholes J."/>
        </authorList>
    </citation>
    <scope>NUCLEOTIDE SEQUENCE</scope>
</reference>
<comment type="caution">
    <text evidence="8">The sequence shown here is derived from an EMBL/GenBank/DDBJ whole genome shotgun (WGS) entry which is preliminary data.</text>
</comment>
<dbReference type="PANTHER" id="PTHR10966">
    <property type="entry name" value="TRANSCRIPTION INITIATION FACTOR IIA SUBUNIT 2"/>
    <property type="match status" value="1"/>
</dbReference>
<evidence type="ECO:0000313" key="9">
    <source>
        <dbReference type="Proteomes" id="UP001153555"/>
    </source>
</evidence>
<keyword evidence="4" id="KW-0804">Transcription</keyword>
<evidence type="ECO:0000256" key="2">
    <source>
        <dbReference type="ARBA" id="ARBA00007675"/>
    </source>
</evidence>
<dbReference type="CDD" id="cd10014">
    <property type="entry name" value="TFIIA_gamma_C"/>
    <property type="match status" value="1"/>
</dbReference>
<dbReference type="InterPro" id="IPR015872">
    <property type="entry name" value="TFIIA_gsu_N"/>
</dbReference>
<feature type="domain" description="Transcription initiation factor IIA gamma subunit C-terminal" evidence="7">
    <location>
        <begin position="60"/>
        <end position="101"/>
    </location>
</feature>
<dbReference type="SUPFAM" id="SSF50784">
    <property type="entry name" value="Transcription factor IIA (TFIIA), beta-barrel domain"/>
    <property type="match status" value="1"/>
</dbReference>
<dbReference type="SUPFAM" id="SSF47396">
    <property type="entry name" value="Transcription factor IIA (TFIIA), alpha-helical domain"/>
    <property type="match status" value="1"/>
</dbReference>
<dbReference type="OrthoDB" id="586585at2759"/>
<feature type="domain" description="Transcription initiation factor IIA gamma subunit N-terminal" evidence="6">
    <location>
        <begin position="4"/>
        <end position="49"/>
    </location>
</feature>
<evidence type="ECO:0000259" key="6">
    <source>
        <dbReference type="Pfam" id="PF02268"/>
    </source>
</evidence>
<gene>
    <name evidence="8" type="ORF">SHERM_26348</name>
</gene>
<dbReference type="CDD" id="cd10145">
    <property type="entry name" value="TFIIA_gamma_N"/>
    <property type="match status" value="1"/>
</dbReference>
<evidence type="ECO:0000259" key="7">
    <source>
        <dbReference type="Pfam" id="PF02751"/>
    </source>
</evidence>